<dbReference type="RefSeq" id="WP_114289929.1">
    <property type="nucleotide sequence ID" value="NZ_CP081459.1"/>
</dbReference>
<evidence type="ECO:0000259" key="3">
    <source>
        <dbReference type="Pfam" id="PF00210"/>
    </source>
</evidence>
<reference evidence="4 5" key="1">
    <citation type="submission" date="2017-05" db="EMBL/GenBank/DDBJ databases">
        <title>Vagococcus spp. assemblies.</title>
        <authorList>
            <person name="Gulvik C.A."/>
        </authorList>
    </citation>
    <scope>NUCLEOTIDE SEQUENCE [LARGE SCALE GENOMIC DNA]</scope>
    <source>
        <strain evidence="4 5">NCFB 2497</strain>
    </source>
</reference>
<dbReference type="Gene3D" id="1.20.1260.10">
    <property type="match status" value="1"/>
</dbReference>
<comment type="similarity">
    <text evidence="1 2">Belongs to the Dps family.</text>
</comment>
<dbReference type="InterPro" id="IPR002177">
    <property type="entry name" value="DPS_DNA-bd"/>
</dbReference>
<proteinExistence type="inferred from homology"/>
<comment type="caution">
    <text evidence="4">The sequence shown here is derived from an EMBL/GenBank/DDBJ whole genome shotgun (WGS) entry which is preliminary data.</text>
</comment>
<dbReference type="GeneID" id="63146793"/>
<gene>
    <name evidence="4" type="ORF">CBF32_08790</name>
</gene>
<dbReference type="SUPFAM" id="SSF47240">
    <property type="entry name" value="Ferritin-like"/>
    <property type="match status" value="1"/>
</dbReference>
<dbReference type="PROSITE" id="PS00818">
    <property type="entry name" value="DPS_1"/>
    <property type="match status" value="1"/>
</dbReference>
<name>A0A369AUL5_9ENTE</name>
<organism evidence="4 5">
    <name type="scientific">Vagococcus fluvialis</name>
    <dbReference type="NCBI Taxonomy" id="2738"/>
    <lineage>
        <taxon>Bacteria</taxon>
        <taxon>Bacillati</taxon>
        <taxon>Bacillota</taxon>
        <taxon>Bacilli</taxon>
        <taxon>Lactobacillales</taxon>
        <taxon>Enterococcaceae</taxon>
        <taxon>Vagococcus</taxon>
    </lineage>
</organism>
<dbReference type="GO" id="GO:0008199">
    <property type="term" value="F:ferric iron binding"/>
    <property type="evidence" value="ECO:0007669"/>
    <property type="project" value="InterPro"/>
</dbReference>
<sequence length="153" mass="17415">MNQEQTKAVLNQLVADLVQFSTVIHQTHWYMRGPGFLTLHPRMDEYMEEIDGQLDEVAERLITIGGAPFSTLKEFSENTKIPDTTGTFDKTMAEHLENLVTGFRYLRDLYSTGIKTAGSEDDQVTEDMLIEFKGAVEKNIWMLQAELNKAPNL</sequence>
<evidence type="ECO:0000256" key="2">
    <source>
        <dbReference type="RuleBase" id="RU003875"/>
    </source>
</evidence>
<dbReference type="PANTHER" id="PTHR42932">
    <property type="entry name" value="GENERAL STRESS PROTEIN 20U"/>
    <property type="match status" value="1"/>
</dbReference>
<dbReference type="PRINTS" id="PR01346">
    <property type="entry name" value="HELNAPAPROT"/>
</dbReference>
<dbReference type="CDD" id="cd01043">
    <property type="entry name" value="DPS"/>
    <property type="match status" value="1"/>
</dbReference>
<evidence type="ECO:0000313" key="5">
    <source>
        <dbReference type="Proteomes" id="UP000288197"/>
    </source>
</evidence>
<dbReference type="Proteomes" id="UP000288197">
    <property type="component" value="Unassembled WGS sequence"/>
</dbReference>
<dbReference type="Pfam" id="PF00210">
    <property type="entry name" value="Ferritin"/>
    <property type="match status" value="1"/>
</dbReference>
<feature type="domain" description="Ferritin/DPS" evidence="3">
    <location>
        <begin position="8"/>
        <end position="150"/>
    </location>
</feature>
<dbReference type="PIRSF" id="PIRSF005900">
    <property type="entry name" value="Dps"/>
    <property type="match status" value="1"/>
</dbReference>
<dbReference type="InterPro" id="IPR012347">
    <property type="entry name" value="Ferritin-like"/>
</dbReference>
<evidence type="ECO:0000256" key="1">
    <source>
        <dbReference type="ARBA" id="ARBA00009497"/>
    </source>
</evidence>
<dbReference type="EMBL" id="NGJX01000008">
    <property type="protein sequence ID" value="RSU01231.1"/>
    <property type="molecule type" value="Genomic_DNA"/>
</dbReference>
<dbReference type="GO" id="GO:0016722">
    <property type="term" value="F:oxidoreductase activity, acting on metal ions"/>
    <property type="evidence" value="ECO:0007669"/>
    <property type="project" value="InterPro"/>
</dbReference>
<protein>
    <submittedName>
        <fullName evidence="4">DNA starvation/stationary phase protection protein</fullName>
    </submittedName>
</protein>
<keyword evidence="5" id="KW-1185">Reference proteome</keyword>
<dbReference type="PANTHER" id="PTHR42932:SF1">
    <property type="entry name" value="GENERAL STRESS PROTEIN 20U"/>
    <property type="match status" value="1"/>
</dbReference>
<dbReference type="PROSITE" id="PS00819">
    <property type="entry name" value="DPS_2"/>
    <property type="match status" value="1"/>
</dbReference>
<dbReference type="AlphaFoldDB" id="A0A369AUL5"/>
<dbReference type="OrthoDB" id="9797023at2"/>
<dbReference type="InterPro" id="IPR009078">
    <property type="entry name" value="Ferritin-like_SF"/>
</dbReference>
<dbReference type="InterPro" id="IPR023188">
    <property type="entry name" value="DPS_DNA-bd_CS"/>
</dbReference>
<dbReference type="InterPro" id="IPR008331">
    <property type="entry name" value="Ferritin_DPS_dom"/>
</dbReference>
<evidence type="ECO:0000313" key="4">
    <source>
        <dbReference type="EMBL" id="RSU01231.1"/>
    </source>
</evidence>
<accession>A0A369AUL5</accession>